<dbReference type="GO" id="GO:0042412">
    <property type="term" value="P:taurine biosynthetic process"/>
    <property type="evidence" value="ECO:0007669"/>
    <property type="project" value="UniProtKB-UniRule"/>
</dbReference>
<dbReference type="UniPathway" id="UPA00012">
    <property type="reaction ID" value="UER00537"/>
</dbReference>
<dbReference type="Gene3D" id="2.60.120.10">
    <property type="entry name" value="Jelly Rolls"/>
    <property type="match status" value="1"/>
</dbReference>
<dbReference type="STRING" id="34508.A0A4U5MBX3"/>
<feature type="binding site" evidence="11">
    <location>
        <position position="115"/>
    </location>
    <ligand>
        <name>Fe cation</name>
        <dbReference type="ChEBI" id="CHEBI:24875"/>
        <note>catalytic</note>
    </ligand>
</feature>
<dbReference type="GO" id="GO:0019448">
    <property type="term" value="P:L-cysteine catabolic process"/>
    <property type="evidence" value="ECO:0007669"/>
    <property type="project" value="TreeGrafter"/>
</dbReference>
<gene>
    <name evidence="13" type="ORF">L596_022902</name>
</gene>
<dbReference type="PANTHER" id="PTHR12918:SF1">
    <property type="entry name" value="CYSTEINE DIOXYGENASE TYPE 1"/>
    <property type="match status" value="1"/>
</dbReference>
<organism evidence="13 14">
    <name type="scientific">Steinernema carpocapsae</name>
    <name type="common">Entomopathogenic nematode</name>
    <dbReference type="NCBI Taxonomy" id="34508"/>
    <lineage>
        <taxon>Eukaryota</taxon>
        <taxon>Metazoa</taxon>
        <taxon>Ecdysozoa</taxon>
        <taxon>Nematoda</taxon>
        <taxon>Chromadorea</taxon>
        <taxon>Rhabditida</taxon>
        <taxon>Tylenchina</taxon>
        <taxon>Panagrolaimomorpha</taxon>
        <taxon>Strongyloidoidea</taxon>
        <taxon>Steinernematidae</taxon>
        <taxon>Steinernema</taxon>
    </lineage>
</organism>
<accession>A0A4U5MBX3</accession>
<sequence>MRHVRHIQRENSPKEEETSLVGLAGRITKKRAEFRRIFLPMETLLSRLQEIFRDDHVNTESVRAALQIYKSDPEDWRKYARFDPYKYTRNLVDEGNGKYNLLVVCWGPGMITQIHDHTNSHCFVKVLKGEIAETLFEWPADDKEAPLLPRRQKKYGLDEVTYISDKIGLHRMQNPNMVSECVTLHLYSPPYDQCQVFDEKNGRKANKCITFFTKYGVKVDYRGIKEGRPPSPEDCD</sequence>
<reference evidence="13 14" key="2">
    <citation type="journal article" date="2019" name="G3 (Bethesda)">
        <title>Hybrid Assembly of the Genome of the Entomopathogenic Nematode Steinernema carpocapsae Identifies the X-Chromosome.</title>
        <authorList>
            <person name="Serra L."/>
            <person name="Macchietto M."/>
            <person name="Macias-Munoz A."/>
            <person name="McGill C.J."/>
            <person name="Rodriguez I.M."/>
            <person name="Rodriguez B."/>
            <person name="Murad R."/>
            <person name="Mortazavi A."/>
        </authorList>
    </citation>
    <scope>NUCLEOTIDE SEQUENCE [LARGE SCALE GENOMIC DNA]</scope>
    <source>
        <strain evidence="13 14">ALL</strain>
    </source>
</reference>
<evidence type="ECO:0000256" key="12">
    <source>
        <dbReference type="RuleBase" id="RU366010"/>
    </source>
</evidence>
<name>A0A4U5MBX3_STECR</name>
<evidence type="ECO:0000256" key="6">
    <source>
        <dbReference type="ARBA" id="ARBA00022784"/>
    </source>
</evidence>
<keyword evidence="6 10" id="KW-0883">Thioether bond</keyword>
<comment type="similarity">
    <text evidence="3 12">Belongs to the cysteine dioxygenase family.</text>
</comment>
<comment type="pathway">
    <text evidence="2 12">Organosulfur biosynthesis; taurine biosynthesis; hypotaurine from L-cysteine: step 1/2.</text>
</comment>
<feature type="cross-link" description="3'-(S-cysteinyl)-tyrosine (Cys-Tyr)" evidence="10">
    <location>
        <begin position="122"/>
        <end position="187"/>
    </location>
</feature>
<dbReference type="EC" id="1.13.11.20" evidence="4 12"/>
<comment type="cofactor">
    <cofactor evidence="12">
        <name>Fe cation</name>
        <dbReference type="ChEBI" id="CHEBI:24875"/>
    </cofactor>
    <text evidence="12">Binds 1 Fe cation per subunit.</text>
</comment>
<keyword evidence="14" id="KW-1185">Reference proteome</keyword>
<dbReference type="Proteomes" id="UP000298663">
    <property type="component" value="Unassembled WGS sequence"/>
</dbReference>
<feature type="binding site" evidence="11">
    <location>
        <position position="117"/>
    </location>
    <ligand>
        <name>Fe cation</name>
        <dbReference type="ChEBI" id="CHEBI:24875"/>
        <note>catalytic</note>
    </ligand>
</feature>
<feature type="binding site" evidence="11">
    <location>
        <position position="170"/>
    </location>
    <ligand>
        <name>Fe cation</name>
        <dbReference type="ChEBI" id="CHEBI:24875"/>
        <note>catalytic</note>
    </ligand>
</feature>
<comment type="catalytic activity">
    <reaction evidence="1 12">
        <text>L-cysteine + O2 = 3-sulfino-L-alanine + H(+)</text>
        <dbReference type="Rhea" id="RHEA:20441"/>
        <dbReference type="ChEBI" id="CHEBI:15378"/>
        <dbReference type="ChEBI" id="CHEBI:15379"/>
        <dbReference type="ChEBI" id="CHEBI:35235"/>
        <dbReference type="ChEBI" id="CHEBI:61085"/>
        <dbReference type="EC" id="1.13.11.20"/>
    </reaction>
</comment>
<keyword evidence="5 11" id="KW-0479">Metal-binding</keyword>
<dbReference type="OrthoDB" id="543511at2759"/>
<evidence type="ECO:0000256" key="10">
    <source>
        <dbReference type="PIRSR" id="PIRSR610300-50"/>
    </source>
</evidence>
<dbReference type="EMBL" id="AZBU02000008">
    <property type="protein sequence ID" value="TKR66636.1"/>
    <property type="molecule type" value="Genomic_DNA"/>
</dbReference>
<dbReference type="InterPro" id="IPR014710">
    <property type="entry name" value="RmlC-like_jellyroll"/>
</dbReference>
<dbReference type="PANTHER" id="PTHR12918">
    <property type="entry name" value="CYSTEINE DIOXYGENASE"/>
    <property type="match status" value="1"/>
</dbReference>
<evidence type="ECO:0000256" key="11">
    <source>
        <dbReference type="PIRSR" id="PIRSR610300-51"/>
    </source>
</evidence>
<evidence type="ECO:0000256" key="8">
    <source>
        <dbReference type="ARBA" id="ARBA00023002"/>
    </source>
</evidence>
<evidence type="ECO:0000256" key="2">
    <source>
        <dbReference type="ARBA" id="ARBA00004759"/>
    </source>
</evidence>
<evidence type="ECO:0000313" key="14">
    <source>
        <dbReference type="Proteomes" id="UP000298663"/>
    </source>
</evidence>
<dbReference type="FunFam" id="2.60.120.10:FF:000045">
    <property type="entry name" value="Cysteine dioxygenase 1"/>
    <property type="match status" value="1"/>
</dbReference>
<evidence type="ECO:0000256" key="5">
    <source>
        <dbReference type="ARBA" id="ARBA00022723"/>
    </source>
</evidence>
<dbReference type="CDD" id="cd10548">
    <property type="entry name" value="cupin_CDO"/>
    <property type="match status" value="1"/>
</dbReference>
<protein>
    <recommendedName>
        <fullName evidence="4 12">Cysteine dioxygenase</fullName>
        <ecNumber evidence="4 12">1.13.11.20</ecNumber>
    </recommendedName>
</protein>
<evidence type="ECO:0000256" key="1">
    <source>
        <dbReference type="ARBA" id="ARBA00000629"/>
    </source>
</evidence>
<dbReference type="GO" id="GO:0008198">
    <property type="term" value="F:ferrous iron binding"/>
    <property type="evidence" value="ECO:0007669"/>
    <property type="project" value="UniProtKB-ARBA"/>
</dbReference>
<evidence type="ECO:0000256" key="4">
    <source>
        <dbReference type="ARBA" id="ARBA00013133"/>
    </source>
</evidence>
<evidence type="ECO:0000256" key="7">
    <source>
        <dbReference type="ARBA" id="ARBA00022964"/>
    </source>
</evidence>
<dbReference type="GO" id="GO:0017172">
    <property type="term" value="F:cysteine dioxygenase activity"/>
    <property type="evidence" value="ECO:0007669"/>
    <property type="project" value="UniProtKB-UniRule"/>
</dbReference>
<evidence type="ECO:0000256" key="3">
    <source>
        <dbReference type="ARBA" id="ARBA00006622"/>
    </source>
</evidence>
<dbReference type="AlphaFoldDB" id="A0A4U5MBX3"/>
<dbReference type="SUPFAM" id="SSF51182">
    <property type="entry name" value="RmlC-like cupins"/>
    <property type="match status" value="1"/>
</dbReference>
<keyword evidence="7 12" id="KW-0223">Dioxygenase</keyword>
<keyword evidence="8 12" id="KW-0560">Oxidoreductase</keyword>
<comment type="caution">
    <text evidence="13">The sequence shown here is derived from an EMBL/GenBank/DDBJ whole genome shotgun (WGS) entry which is preliminary data.</text>
</comment>
<proteinExistence type="inferred from homology"/>
<evidence type="ECO:0000256" key="9">
    <source>
        <dbReference type="ARBA" id="ARBA00023004"/>
    </source>
</evidence>
<dbReference type="InterPro" id="IPR011051">
    <property type="entry name" value="RmlC_Cupin_sf"/>
</dbReference>
<keyword evidence="9 11" id="KW-0408">Iron</keyword>
<reference evidence="13 14" key="1">
    <citation type="journal article" date="2015" name="Genome Biol.">
        <title>Comparative genomics of Steinernema reveals deeply conserved gene regulatory networks.</title>
        <authorList>
            <person name="Dillman A.R."/>
            <person name="Macchietto M."/>
            <person name="Porter C.F."/>
            <person name="Rogers A."/>
            <person name="Williams B."/>
            <person name="Antoshechkin I."/>
            <person name="Lee M.M."/>
            <person name="Goodwin Z."/>
            <person name="Lu X."/>
            <person name="Lewis E.E."/>
            <person name="Goodrich-Blair H."/>
            <person name="Stock S.P."/>
            <person name="Adams B.J."/>
            <person name="Sternberg P.W."/>
            <person name="Mortazavi A."/>
        </authorList>
    </citation>
    <scope>NUCLEOTIDE SEQUENCE [LARGE SCALE GENOMIC DNA]</scope>
    <source>
        <strain evidence="13 14">ALL</strain>
    </source>
</reference>
<dbReference type="Pfam" id="PF05995">
    <property type="entry name" value="CDO_I"/>
    <property type="match status" value="1"/>
</dbReference>
<dbReference type="InterPro" id="IPR010300">
    <property type="entry name" value="CDO_1"/>
</dbReference>
<evidence type="ECO:0000313" key="13">
    <source>
        <dbReference type="EMBL" id="TKR66636.1"/>
    </source>
</evidence>